<reference evidence="1 2" key="1">
    <citation type="submission" date="2015-09" db="EMBL/GenBank/DDBJ databases">
        <title>Aphanizomenon flos-aquae WA102.</title>
        <authorList>
            <person name="Driscoll C."/>
        </authorList>
    </citation>
    <scope>NUCLEOTIDE SEQUENCE [LARGE SCALE GENOMIC DNA]</scope>
    <source>
        <strain evidence="1">WA102</strain>
    </source>
</reference>
<dbReference type="AlphaFoldDB" id="A0A1B7X0H8"/>
<dbReference type="Proteomes" id="UP000092093">
    <property type="component" value="Unassembled WGS sequence"/>
</dbReference>
<evidence type="ECO:0000313" key="2">
    <source>
        <dbReference type="Proteomes" id="UP000092093"/>
    </source>
</evidence>
<dbReference type="PATRIC" id="fig|1710896.3.peg.2865"/>
<gene>
    <name evidence="1" type="ORF">AN484_15480</name>
</gene>
<evidence type="ECO:0000313" key="1">
    <source>
        <dbReference type="EMBL" id="OBQ42887.1"/>
    </source>
</evidence>
<proteinExistence type="predicted"/>
<sequence length="383" mass="39941">MADDVTPRRDTEVLDHNGLVLREDAASLGGDEADGGAAELGGITDELVRQDALRDVAFESREEAGEGGVGAVALEGRHVLPGLKGDEFAAHRVGEVGVGAGPGRAELVGHVAVDDAARLLDDAGDVAVVLHGLLLEGKDFHLVLDGVDGVLEQGDATGAGRVLLVDHHHHRLGENLAGRAVGAVDVHGDVFAIRTELDAVVHTFGHLAFKRVADAVGFHQLKFGFTGAVTHLGGEGITVADHAAEKDGLSLVETEAVRDVDALGLFGEVSLVAFLHLRRRRVALRLDAVAHRVEADVGEDLLKEPGVTLGPAALAHHRQAVVRGQVTAKVTRFGAVGRTAGTRHADALPIAVRSLRLRGGRHGLGRLRTQADGRNLLAGGHGN</sequence>
<dbReference type="EMBL" id="LJOW01000081">
    <property type="protein sequence ID" value="OBQ42887.1"/>
    <property type="molecule type" value="Genomic_DNA"/>
</dbReference>
<organism evidence="1 2">
    <name type="scientific">Aphanizomenon flos-aquae WA102</name>
    <dbReference type="NCBI Taxonomy" id="1710896"/>
    <lineage>
        <taxon>Bacteria</taxon>
        <taxon>Bacillati</taxon>
        <taxon>Cyanobacteriota</taxon>
        <taxon>Cyanophyceae</taxon>
        <taxon>Nostocales</taxon>
        <taxon>Aphanizomenonaceae</taxon>
        <taxon>Aphanizomenon</taxon>
    </lineage>
</organism>
<comment type="caution">
    <text evidence="1">The sequence shown here is derived from an EMBL/GenBank/DDBJ whole genome shotgun (WGS) entry which is preliminary data.</text>
</comment>
<accession>A0A1B7X0H8</accession>
<protein>
    <submittedName>
        <fullName evidence="1">Uncharacterized protein</fullName>
    </submittedName>
</protein>
<name>A0A1B7X0H8_APHFL</name>